<comment type="caution">
    <text evidence="11">The sequence shown here is derived from an EMBL/GenBank/DDBJ whole genome shotgun (WGS) entry which is preliminary data.</text>
</comment>
<dbReference type="InterPro" id="IPR011990">
    <property type="entry name" value="TPR-like_helical_dom_sf"/>
</dbReference>
<evidence type="ECO:0000256" key="9">
    <source>
        <dbReference type="SAM" id="Phobius"/>
    </source>
</evidence>
<organism evidence="11 12">
    <name type="scientific">Pelistega ratti</name>
    <dbReference type="NCBI Taxonomy" id="2652177"/>
    <lineage>
        <taxon>Bacteria</taxon>
        <taxon>Pseudomonadati</taxon>
        <taxon>Pseudomonadota</taxon>
        <taxon>Betaproteobacteria</taxon>
        <taxon>Burkholderiales</taxon>
        <taxon>Alcaligenaceae</taxon>
        <taxon>Pelistega</taxon>
    </lineage>
</organism>
<evidence type="ECO:0000256" key="3">
    <source>
        <dbReference type="ARBA" id="ARBA00022692"/>
    </source>
</evidence>
<dbReference type="GO" id="GO:0005886">
    <property type="term" value="C:plasma membrane"/>
    <property type="evidence" value="ECO:0007669"/>
    <property type="project" value="UniProtKB-SubCell"/>
</dbReference>
<feature type="transmembrane region" description="Helical" evidence="9">
    <location>
        <begin position="21"/>
        <end position="42"/>
    </location>
</feature>
<keyword evidence="12" id="KW-1185">Reference proteome</keyword>
<evidence type="ECO:0000256" key="6">
    <source>
        <dbReference type="ARBA" id="ARBA00023186"/>
    </source>
</evidence>
<dbReference type="PIRSF" id="PIRSF006170">
    <property type="entry name" value="YfgM"/>
    <property type="match status" value="1"/>
</dbReference>
<dbReference type="InterPro" id="IPR026039">
    <property type="entry name" value="YfgM"/>
</dbReference>
<evidence type="ECO:0000256" key="7">
    <source>
        <dbReference type="ARBA" id="ARBA00024197"/>
    </source>
</evidence>
<evidence type="ECO:0000256" key="8">
    <source>
        <dbReference type="ARBA" id="ARBA00024235"/>
    </source>
</evidence>
<dbReference type="RefSeq" id="WP_163763930.1">
    <property type="nucleotide sequence ID" value="NZ_JAAGYR010000003.1"/>
</dbReference>
<sequence>MAFDLEEQEKIDQVKAWWNRFGGLVTGILIVILLCIAGYYAWQWYQNSKANQALGYYDIVYASTSKANPDDNDKLRIQEALAVLQKDYVGTAYPARASLVASKYFIQQNDLAAAQQAVQWIIDESKETEILPVARLQLSAILMDQEKFDEAFAQVSKPTEHFVAAFLDRQGDILLAKGDKAGAVKAWKEALNDKDIDQNFVRLIQMKLNVLGGE</sequence>
<evidence type="ECO:0000256" key="1">
    <source>
        <dbReference type="ARBA" id="ARBA00004401"/>
    </source>
</evidence>
<keyword evidence="6" id="KW-0143">Chaperone</keyword>
<dbReference type="PANTHER" id="PTHR38035">
    <property type="entry name" value="UPF0070 PROTEIN YFGM"/>
    <property type="match status" value="1"/>
</dbReference>
<reference evidence="11 12" key="1">
    <citation type="submission" date="2020-02" db="EMBL/GenBank/DDBJ databases">
        <title>Pelistega sp. NLN82 were isolated from wild rodents of the Hainan Island.</title>
        <authorList>
            <person name="Niu N."/>
            <person name="Zhou J."/>
        </authorList>
    </citation>
    <scope>NUCLEOTIDE SEQUENCE [LARGE SCALE GENOMIC DNA]</scope>
    <source>
        <strain evidence="11 12">NLN82</strain>
    </source>
</reference>
<evidence type="ECO:0000313" key="12">
    <source>
        <dbReference type="Proteomes" id="UP000477651"/>
    </source>
</evidence>
<evidence type="ECO:0000256" key="2">
    <source>
        <dbReference type="ARBA" id="ARBA00022475"/>
    </source>
</evidence>
<keyword evidence="3 9" id="KW-0812">Transmembrane</keyword>
<accession>A0A6L9Y460</accession>
<name>A0A6L9Y460_9BURK</name>
<feature type="domain" description="Ancillary SecYEG translocon subunit/Cell division coordinator CpoB TPR" evidence="10">
    <location>
        <begin position="15"/>
        <end position="212"/>
    </location>
</feature>
<gene>
    <name evidence="11" type="ORF">F9B74_02605</name>
</gene>
<dbReference type="Pfam" id="PF09976">
    <property type="entry name" value="TPR_21"/>
    <property type="match status" value="1"/>
</dbReference>
<evidence type="ECO:0000256" key="4">
    <source>
        <dbReference type="ARBA" id="ARBA00022989"/>
    </source>
</evidence>
<dbReference type="AlphaFoldDB" id="A0A6L9Y460"/>
<evidence type="ECO:0000256" key="5">
    <source>
        <dbReference type="ARBA" id="ARBA00023136"/>
    </source>
</evidence>
<protein>
    <recommendedName>
        <fullName evidence="8">Ancillary SecYEG translocon subunit</fullName>
    </recommendedName>
</protein>
<comment type="subcellular location">
    <subcellularLocation>
        <location evidence="1">Cell membrane</location>
        <topology evidence="1">Single-pass type II membrane protein</topology>
    </subcellularLocation>
</comment>
<evidence type="ECO:0000313" key="11">
    <source>
        <dbReference type="EMBL" id="NEN75219.1"/>
    </source>
</evidence>
<comment type="similarity">
    <text evidence="7">Belongs to the YfgM family.</text>
</comment>
<dbReference type="SUPFAM" id="SSF48452">
    <property type="entry name" value="TPR-like"/>
    <property type="match status" value="1"/>
</dbReference>
<proteinExistence type="inferred from homology"/>
<keyword evidence="4 9" id="KW-1133">Transmembrane helix</keyword>
<keyword evidence="2" id="KW-1003">Cell membrane</keyword>
<dbReference type="PANTHER" id="PTHR38035:SF1">
    <property type="entry name" value="ANCILLARY SECYEG TRANSLOCON SUBUNIT"/>
    <property type="match status" value="1"/>
</dbReference>
<dbReference type="Gene3D" id="1.25.40.10">
    <property type="entry name" value="Tetratricopeptide repeat domain"/>
    <property type="match status" value="1"/>
</dbReference>
<evidence type="ECO:0000259" key="10">
    <source>
        <dbReference type="Pfam" id="PF09976"/>
    </source>
</evidence>
<keyword evidence="5 9" id="KW-0472">Membrane</keyword>
<dbReference type="GO" id="GO:0044877">
    <property type="term" value="F:protein-containing complex binding"/>
    <property type="evidence" value="ECO:0007669"/>
    <property type="project" value="InterPro"/>
</dbReference>
<dbReference type="EMBL" id="JAAGYR010000003">
    <property type="protein sequence ID" value="NEN75219.1"/>
    <property type="molecule type" value="Genomic_DNA"/>
</dbReference>
<dbReference type="InterPro" id="IPR018704">
    <property type="entry name" value="SecYEG/CpoB_TPR"/>
</dbReference>
<dbReference type="Proteomes" id="UP000477651">
    <property type="component" value="Unassembled WGS sequence"/>
</dbReference>